<accession>A0A8H4LJD5</accession>
<comment type="caution">
    <text evidence="2">The sequence shown here is derived from an EMBL/GenBank/DDBJ whole genome shotgun (WGS) entry which is preliminary data.</text>
</comment>
<organism evidence="2 3">
    <name type="scientific">Fusarium albosuccineum</name>
    <dbReference type="NCBI Taxonomy" id="1237068"/>
    <lineage>
        <taxon>Eukaryota</taxon>
        <taxon>Fungi</taxon>
        <taxon>Dikarya</taxon>
        <taxon>Ascomycota</taxon>
        <taxon>Pezizomycotina</taxon>
        <taxon>Sordariomycetes</taxon>
        <taxon>Hypocreomycetidae</taxon>
        <taxon>Hypocreales</taxon>
        <taxon>Nectriaceae</taxon>
        <taxon>Fusarium</taxon>
        <taxon>Fusarium decemcellulare species complex</taxon>
    </lineage>
</organism>
<gene>
    <name evidence="2" type="ORF">FALBO_4537</name>
</gene>
<evidence type="ECO:0000313" key="2">
    <source>
        <dbReference type="EMBL" id="KAF4468549.1"/>
    </source>
</evidence>
<feature type="compositionally biased region" description="Polar residues" evidence="1">
    <location>
        <begin position="56"/>
        <end position="68"/>
    </location>
</feature>
<feature type="region of interest" description="Disordered" evidence="1">
    <location>
        <begin position="31"/>
        <end position="119"/>
    </location>
</feature>
<keyword evidence="3" id="KW-1185">Reference proteome</keyword>
<proteinExistence type="predicted"/>
<feature type="compositionally biased region" description="Low complexity" evidence="1">
    <location>
        <begin position="95"/>
        <end position="105"/>
    </location>
</feature>
<sequence length="119" mass="12673">MAWIGRVGNGKEPRLVGRVVGAAGRRASLEREMNRWGEMEREKAQQSARAREGASSEVTATSVAQQTAPGERARYANSGEQGGLGGGYERKPASEGEFFVSVSSGSGSGEQERSQNAQR</sequence>
<name>A0A8H4LJD5_9HYPO</name>
<reference evidence="2 3" key="1">
    <citation type="submission" date="2020-01" db="EMBL/GenBank/DDBJ databases">
        <title>Identification and distribution of gene clusters putatively required for synthesis of sphingolipid metabolism inhibitors in phylogenetically diverse species of the filamentous fungus Fusarium.</title>
        <authorList>
            <person name="Kim H.-S."/>
            <person name="Busman M."/>
            <person name="Brown D.W."/>
            <person name="Divon H."/>
            <person name="Uhlig S."/>
            <person name="Proctor R.H."/>
        </authorList>
    </citation>
    <scope>NUCLEOTIDE SEQUENCE [LARGE SCALE GENOMIC DNA]</scope>
    <source>
        <strain evidence="2 3">NRRL 20459</strain>
    </source>
</reference>
<feature type="compositionally biased region" description="Basic and acidic residues" evidence="1">
    <location>
        <begin position="31"/>
        <end position="54"/>
    </location>
</feature>
<dbReference type="EMBL" id="JAADYS010000597">
    <property type="protein sequence ID" value="KAF4468549.1"/>
    <property type="molecule type" value="Genomic_DNA"/>
</dbReference>
<evidence type="ECO:0000256" key="1">
    <source>
        <dbReference type="SAM" id="MobiDB-lite"/>
    </source>
</evidence>
<dbReference type="AlphaFoldDB" id="A0A8H4LJD5"/>
<dbReference type="Proteomes" id="UP000554235">
    <property type="component" value="Unassembled WGS sequence"/>
</dbReference>
<evidence type="ECO:0000313" key="3">
    <source>
        <dbReference type="Proteomes" id="UP000554235"/>
    </source>
</evidence>
<protein>
    <submittedName>
        <fullName evidence="2">Uncharacterized protein</fullName>
    </submittedName>
</protein>